<organism evidence="2 3">
    <name type="scientific">Vanrija albida</name>
    <dbReference type="NCBI Taxonomy" id="181172"/>
    <lineage>
        <taxon>Eukaryota</taxon>
        <taxon>Fungi</taxon>
        <taxon>Dikarya</taxon>
        <taxon>Basidiomycota</taxon>
        <taxon>Agaricomycotina</taxon>
        <taxon>Tremellomycetes</taxon>
        <taxon>Trichosporonales</taxon>
        <taxon>Trichosporonaceae</taxon>
        <taxon>Vanrija</taxon>
    </lineage>
</organism>
<dbReference type="PROSITE" id="PS50181">
    <property type="entry name" value="FBOX"/>
    <property type="match status" value="1"/>
</dbReference>
<dbReference type="SUPFAM" id="SSF81383">
    <property type="entry name" value="F-box domain"/>
    <property type="match status" value="1"/>
</dbReference>
<reference evidence="2 3" key="1">
    <citation type="submission" date="2023-08" db="EMBL/GenBank/DDBJ databases">
        <title>Annotated Genome Sequence of Vanrija albida AlHP1.</title>
        <authorList>
            <person name="Herzog R."/>
        </authorList>
    </citation>
    <scope>NUCLEOTIDE SEQUENCE [LARGE SCALE GENOMIC DNA]</scope>
    <source>
        <strain evidence="2 3">AlHP1</strain>
    </source>
</reference>
<dbReference type="SMART" id="SM00256">
    <property type="entry name" value="FBOX"/>
    <property type="match status" value="1"/>
</dbReference>
<dbReference type="InterPro" id="IPR036047">
    <property type="entry name" value="F-box-like_dom_sf"/>
</dbReference>
<dbReference type="RefSeq" id="XP_069211123.1">
    <property type="nucleotide sequence ID" value="XM_069350737.1"/>
</dbReference>
<evidence type="ECO:0000259" key="1">
    <source>
        <dbReference type="PROSITE" id="PS50181"/>
    </source>
</evidence>
<proteinExistence type="predicted"/>
<dbReference type="InterPro" id="IPR015943">
    <property type="entry name" value="WD40/YVTN_repeat-like_dom_sf"/>
</dbReference>
<name>A0ABR3Q8W8_9TREE</name>
<dbReference type="Gene3D" id="2.130.10.10">
    <property type="entry name" value="YVTN repeat-like/Quinoprotein amine dehydrogenase"/>
    <property type="match status" value="1"/>
</dbReference>
<protein>
    <recommendedName>
        <fullName evidence="1">F-box domain-containing protein</fullName>
    </recommendedName>
</protein>
<dbReference type="SUPFAM" id="SSF50978">
    <property type="entry name" value="WD40 repeat-like"/>
    <property type="match status" value="1"/>
</dbReference>
<keyword evidence="3" id="KW-1185">Reference proteome</keyword>
<sequence>MGDALGPTDPLASLQSLPDDALSHVFELLSDTDLVRLRRVSRTLNRRVLDLGIPLHLTHHAYPHTTLHPPPAAWPKPLLFAYNGRISRALAAHSLHAAQLGPTWPQRVMPALSVSPDRLLLGVGTKLLVHPLHAAEYAPRVVGAATEIPLVSKYAGSKADIVGVHELPGGAVAVAQFDGTLQRVSVGPGRSLKSTAHYPAPKDANIHVLSGYGQALLAGFGAEARLYAANSPWVPPATLALGAGTRPWSALVTQSHAFVGVSGAIRVCDNALRPQRELYGARRGHSAPYALVSGRTPHTLLAAWHDGAARLYDLRQATPHAALELRDPWSDAALYSAAFVGEASVAAGSSQHGQVSVWDVRRPDDGWSLFSPGGRGSPVYDLHGEGGRLWGVTERRAFVLSFDGAGEVADGIVLPAAKAPPPRGGAKDVPTGWRRRGGKMGWTVHYGQHAVHEVTMGYLHGERGMTLFETKMPMTMPVAT</sequence>
<evidence type="ECO:0000313" key="2">
    <source>
        <dbReference type="EMBL" id="KAL1411179.1"/>
    </source>
</evidence>
<gene>
    <name evidence="2" type="ORF">Q8F55_002130</name>
</gene>
<dbReference type="GeneID" id="95983173"/>
<accession>A0ABR3Q8W8</accession>
<dbReference type="CDD" id="cd09917">
    <property type="entry name" value="F-box_SF"/>
    <property type="match status" value="1"/>
</dbReference>
<dbReference type="Proteomes" id="UP001565368">
    <property type="component" value="Unassembled WGS sequence"/>
</dbReference>
<dbReference type="Pfam" id="PF00646">
    <property type="entry name" value="F-box"/>
    <property type="match status" value="1"/>
</dbReference>
<dbReference type="EMBL" id="JBBXJM010000002">
    <property type="protein sequence ID" value="KAL1411179.1"/>
    <property type="molecule type" value="Genomic_DNA"/>
</dbReference>
<feature type="domain" description="F-box" evidence="1">
    <location>
        <begin position="11"/>
        <end position="50"/>
    </location>
</feature>
<comment type="caution">
    <text evidence="2">The sequence shown here is derived from an EMBL/GenBank/DDBJ whole genome shotgun (WGS) entry which is preliminary data.</text>
</comment>
<evidence type="ECO:0000313" key="3">
    <source>
        <dbReference type="Proteomes" id="UP001565368"/>
    </source>
</evidence>
<dbReference type="InterPro" id="IPR001810">
    <property type="entry name" value="F-box_dom"/>
</dbReference>
<dbReference type="InterPro" id="IPR036322">
    <property type="entry name" value="WD40_repeat_dom_sf"/>
</dbReference>